<evidence type="ECO:0000259" key="6">
    <source>
        <dbReference type="Pfam" id="PF17763"/>
    </source>
</evidence>
<dbReference type="EMBL" id="PNHK01000004">
    <property type="protein sequence ID" value="PMD04630.1"/>
    <property type="molecule type" value="Genomic_DNA"/>
</dbReference>
<sequence length="327" mass="33935">MRIHIAALGGTIASTASDTGGVAPSATAQAIVEAARIDTLPFPVDVTYEQVAQVGSGSITLDHVSQVVESAKKAREEGATAVVLTQGTDTLEETTFALSLMNDSGIPIVTTGAMRNPTLPGTDGPANVRSAIITAADPRIHMLPAVLVFADEVHDPSLVRKTHTTSAAPFSSGPGAGPLGWVSEDRLVFIHMPAALPGTLTRATSEQKAQVALVEATLDDSLAYVDFLKQAGYSAAVLAGVGGGHVSVNVLERVTALATQMPVVYCARTGAGRTLETTYGYPGAELDLQAAGMIPAGRLDARKARILTILALESGTKIEDVFSYFRQ</sequence>
<feature type="domain" description="Asparaginase/glutaminase C-terminal" evidence="6">
    <location>
        <begin position="210"/>
        <end position="325"/>
    </location>
</feature>
<dbReference type="GO" id="GO:0006528">
    <property type="term" value="P:asparagine metabolic process"/>
    <property type="evidence" value="ECO:0007669"/>
    <property type="project" value="InterPro"/>
</dbReference>
<comment type="caution">
    <text evidence="7">The sequence shown here is derived from an EMBL/GenBank/DDBJ whole genome shotgun (WGS) entry which is preliminary data.</text>
</comment>
<protein>
    <submittedName>
        <fullName evidence="7">Asparaginase</fullName>
    </submittedName>
</protein>
<dbReference type="InterPro" id="IPR036152">
    <property type="entry name" value="Asp/glu_Ase-like_sf"/>
</dbReference>
<dbReference type="PRINTS" id="PR00139">
    <property type="entry name" value="ASNGLNASE"/>
</dbReference>
<dbReference type="InterPro" id="IPR004550">
    <property type="entry name" value="AsnASE_II"/>
</dbReference>
<dbReference type="InterPro" id="IPR027473">
    <property type="entry name" value="L-asparaginase_C"/>
</dbReference>
<evidence type="ECO:0000256" key="4">
    <source>
        <dbReference type="PIRSR" id="PIRSR001220-2"/>
    </source>
</evidence>
<dbReference type="InterPro" id="IPR037152">
    <property type="entry name" value="L-asparaginase_N_sf"/>
</dbReference>
<feature type="binding site" evidence="4">
    <location>
        <begin position="88"/>
        <end position="89"/>
    </location>
    <ligand>
        <name>substrate</name>
    </ligand>
</feature>
<dbReference type="InterPro" id="IPR040919">
    <property type="entry name" value="Asparaginase_C"/>
</dbReference>
<dbReference type="OrthoDB" id="9788068at2"/>
<dbReference type="InterPro" id="IPR027474">
    <property type="entry name" value="L-asparaginase_N"/>
</dbReference>
<dbReference type="SUPFAM" id="SSF53774">
    <property type="entry name" value="Glutaminase/Asparaginase"/>
    <property type="match status" value="1"/>
</dbReference>
<evidence type="ECO:0000256" key="3">
    <source>
        <dbReference type="PIRSR" id="PIRSR001220-1"/>
    </source>
</evidence>
<dbReference type="Pfam" id="PF17763">
    <property type="entry name" value="Asparaginase_C"/>
    <property type="match status" value="1"/>
</dbReference>
<feature type="active site" description="O-isoaspartyl threonine intermediate" evidence="3">
    <location>
        <position position="11"/>
    </location>
</feature>
<evidence type="ECO:0000256" key="2">
    <source>
        <dbReference type="ARBA" id="ARBA00022801"/>
    </source>
</evidence>
<comment type="similarity">
    <text evidence="1">Belongs to the asparaginase 1 family.</text>
</comment>
<keyword evidence="2" id="KW-0378">Hydrolase</keyword>
<dbReference type="PIRSF" id="PIRSF001220">
    <property type="entry name" value="L-ASNase_gatD"/>
    <property type="match status" value="1"/>
</dbReference>
<feature type="domain" description="L-asparaginase N-terminal" evidence="5">
    <location>
        <begin position="2"/>
        <end position="191"/>
    </location>
</feature>
<proteinExistence type="inferred from homology"/>
<dbReference type="Pfam" id="PF00710">
    <property type="entry name" value="Asparaginase"/>
    <property type="match status" value="1"/>
</dbReference>
<dbReference type="Proteomes" id="UP000235598">
    <property type="component" value="Unassembled WGS sequence"/>
</dbReference>
<dbReference type="PANTHER" id="PTHR11707:SF28">
    <property type="entry name" value="60 KDA LYSOPHOSPHOLIPASE"/>
    <property type="match status" value="1"/>
</dbReference>
<dbReference type="Gene3D" id="3.40.50.40">
    <property type="match status" value="1"/>
</dbReference>
<dbReference type="Gene3D" id="3.40.50.1170">
    <property type="entry name" value="L-asparaginase, N-terminal domain"/>
    <property type="match status" value="1"/>
</dbReference>
<gene>
    <name evidence="7" type="ORF">CJ199_09620</name>
</gene>
<dbReference type="PIRSF" id="PIRSF500176">
    <property type="entry name" value="L_ASNase"/>
    <property type="match status" value="1"/>
</dbReference>
<name>A0A2N6VKF3_9MICO</name>
<dbReference type="PANTHER" id="PTHR11707">
    <property type="entry name" value="L-ASPARAGINASE"/>
    <property type="match status" value="1"/>
</dbReference>
<evidence type="ECO:0000313" key="8">
    <source>
        <dbReference type="Proteomes" id="UP000235598"/>
    </source>
</evidence>
<dbReference type="GO" id="GO:0004067">
    <property type="term" value="F:asparaginase activity"/>
    <property type="evidence" value="ECO:0007669"/>
    <property type="project" value="UniProtKB-UniRule"/>
</dbReference>
<dbReference type="AlphaFoldDB" id="A0A2N6VKF3"/>
<evidence type="ECO:0000313" key="7">
    <source>
        <dbReference type="EMBL" id="PMD04630.1"/>
    </source>
</evidence>
<evidence type="ECO:0000259" key="5">
    <source>
        <dbReference type="Pfam" id="PF00710"/>
    </source>
</evidence>
<dbReference type="InterPro" id="IPR006034">
    <property type="entry name" value="Asparaginase/glutaminase-like"/>
</dbReference>
<dbReference type="CDD" id="cd08964">
    <property type="entry name" value="L-asparaginase_II"/>
    <property type="match status" value="1"/>
</dbReference>
<dbReference type="RefSeq" id="WP_102239294.1">
    <property type="nucleotide sequence ID" value="NZ_BAAAIM010000004.1"/>
</dbReference>
<accession>A0A2N6VKF3</accession>
<feature type="binding site" evidence="4">
    <location>
        <position position="56"/>
    </location>
    <ligand>
        <name>substrate</name>
    </ligand>
</feature>
<dbReference type="PROSITE" id="PS51732">
    <property type="entry name" value="ASN_GLN_ASE_3"/>
    <property type="match status" value="1"/>
</dbReference>
<evidence type="ECO:0000256" key="1">
    <source>
        <dbReference type="ARBA" id="ARBA00010518"/>
    </source>
</evidence>
<organism evidence="7 8">
    <name type="scientific">Brevibacterium paucivorans</name>
    <dbReference type="NCBI Taxonomy" id="170994"/>
    <lineage>
        <taxon>Bacteria</taxon>
        <taxon>Bacillati</taxon>
        <taxon>Actinomycetota</taxon>
        <taxon>Actinomycetes</taxon>
        <taxon>Micrococcales</taxon>
        <taxon>Brevibacteriaceae</taxon>
        <taxon>Brevibacterium</taxon>
    </lineage>
</organism>
<reference evidence="7 8" key="1">
    <citation type="submission" date="2017-09" db="EMBL/GenBank/DDBJ databases">
        <title>Bacterial strain isolated from the female urinary microbiota.</title>
        <authorList>
            <person name="Thomas-White K."/>
            <person name="Kumar N."/>
            <person name="Forster S."/>
            <person name="Putonti C."/>
            <person name="Lawley T."/>
            <person name="Wolfe A.J."/>
        </authorList>
    </citation>
    <scope>NUCLEOTIDE SEQUENCE [LARGE SCALE GENOMIC DNA]</scope>
    <source>
        <strain evidence="7 8">UMB1301</strain>
    </source>
</reference>
<dbReference type="SMART" id="SM00870">
    <property type="entry name" value="Asparaginase"/>
    <property type="match status" value="1"/>
</dbReference>